<dbReference type="GO" id="GO:0016192">
    <property type="term" value="P:vesicle-mediated transport"/>
    <property type="evidence" value="ECO:0007669"/>
    <property type="project" value="InterPro"/>
</dbReference>
<dbReference type="InterPro" id="IPR036045">
    <property type="entry name" value="Sec1-like_sf"/>
</dbReference>
<dbReference type="EMBL" id="KQ086015">
    <property type="protein sequence ID" value="KLO10864.1"/>
    <property type="molecule type" value="Genomic_DNA"/>
</dbReference>
<reference evidence="3 4" key="1">
    <citation type="submission" date="2015-04" db="EMBL/GenBank/DDBJ databases">
        <title>Complete genome sequence of Schizopora paradoxa KUC8140, a cosmopolitan wood degrader in East Asia.</title>
        <authorList>
            <consortium name="DOE Joint Genome Institute"/>
            <person name="Min B."/>
            <person name="Park H."/>
            <person name="Jang Y."/>
            <person name="Kim J.-J."/>
            <person name="Kim K.H."/>
            <person name="Pangilinan J."/>
            <person name="Lipzen A."/>
            <person name="Riley R."/>
            <person name="Grigoriev I.V."/>
            <person name="Spatafora J.W."/>
            <person name="Choi I.-G."/>
        </authorList>
    </citation>
    <scope>NUCLEOTIDE SEQUENCE [LARGE SCALE GENOMIC DNA]</scope>
    <source>
        <strain evidence="3 4">KUC8140</strain>
    </source>
</reference>
<dbReference type="InParanoid" id="A0A0H2RG86"/>
<evidence type="ECO:0000256" key="2">
    <source>
        <dbReference type="SAM" id="MobiDB-lite"/>
    </source>
</evidence>
<name>A0A0H2RG86_9AGAM</name>
<feature type="compositionally biased region" description="Polar residues" evidence="2">
    <location>
        <begin position="213"/>
        <end position="223"/>
    </location>
</feature>
<keyword evidence="4" id="KW-1185">Reference proteome</keyword>
<dbReference type="FunCoup" id="A0A0H2RG86">
    <property type="interactions" value="285"/>
</dbReference>
<dbReference type="Proteomes" id="UP000053477">
    <property type="component" value="Unassembled WGS sequence"/>
</dbReference>
<accession>A0A0H2RG86</accession>
<feature type="region of interest" description="Disordered" evidence="2">
    <location>
        <begin position="208"/>
        <end position="248"/>
    </location>
</feature>
<feature type="region of interest" description="Disordered" evidence="2">
    <location>
        <begin position="597"/>
        <end position="659"/>
    </location>
</feature>
<protein>
    <submittedName>
        <fullName evidence="3">Sec1-like protein</fullName>
    </submittedName>
</protein>
<organism evidence="3 4">
    <name type="scientific">Schizopora paradoxa</name>
    <dbReference type="NCBI Taxonomy" id="27342"/>
    <lineage>
        <taxon>Eukaryota</taxon>
        <taxon>Fungi</taxon>
        <taxon>Dikarya</taxon>
        <taxon>Basidiomycota</taxon>
        <taxon>Agaricomycotina</taxon>
        <taxon>Agaricomycetes</taxon>
        <taxon>Hymenochaetales</taxon>
        <taxon>Schizoporaceae</taxon>
        <taxon>Schizopora</taxon>
    </lineage>
</organism>
<gene>
    <name evidence="3" type="ORF">SCHPADRAFT_906522</name>
</gene>
<feature type="region of interest" description="Disordered" evidence="2">
    <location>
        <begin position="767"/>
        <end position="833"/>
    </location>
</feature>
<dbReference type="SUPFAM" id="SSF56815">
    <property type="entry name" value="Sec1/munc18-like (SM) proteins"/>
    <property type="match status" value="1"/>
</dbReference>
<dbReference type="STRING" id="27342.A0A0H2RG86"/>
<dbReference type="Gene3D" id="3.90.830.10">
    <property type="entry name" value="Syntaxin Binding Protein 1, Chain A, domain 2"/>
    <property type="match status" value="1"/>
</dbReference>
<feature type="compositionally biased region" description="Low complexity" evidence="2">
    <location>
        <begin position="601"/>
        <end position="623"/>
    </location>
</feature>
<feature type="compositionally biased region" description="Low complexity" evidence="2">
    <location>
        <begin position="231"/>
        <end position="248"/>
    </location>
</feature>
<feature type="compositionally biased region" description="Polar residues" evidence="2">
    <location>
        <begin position="807"/>
        <end position="819"/>
    </location>
</feature>
<dbReference type="Pfam" id="PF00995">
    <property type="entry name" value="Sec1"/>
    <property type="match status" value="1"/>
</dbReference>
<dbReference type="Gene3D" id="3.40.50.2060">
    <property type="match status" value="1"/>
</dbReference>
<dbReference type="InterPro" id="IPR001619">
    <property type="entry name" value="Sec1-like"/>
</dbReference>
<comment type="similarity">
    <text evidence="1">Belongs to the STXBP/unc-18/SEC1 family.</text>
</comment>
<dbReference type="PANTHER" id="PTHR11679">
    <property type="entry name" value="VESICLE PROTEIN SORTING-ASSOCIATED"/>
    <property type="match status" value="1"/>
</dbReference>
<evidence type="ECO:0000313" key="4">
    <source>
        <dbReference type="Proteomes" id="UP000053477"/>
    </source>
</evidence>
<dbReference type="InterPro" id="IPR043127">
    <property type="entry name" value="Sec-1-like_dom3a"/>
</dbReference>
<feature type="compositionally biased region" description="Gly residues" evidence="2">
    <location>
        <begin position="650"/>
        <end position="659"/>
    </location>
</feature>
<dbReference type="Gene3D" id="1.25.40.60">
    <property type="match status" value="1"/>
</dbReference>
<dbReference type="AlphaFoldDB" id="A0A0H2RG86"/>
<sequence length="833" mass="91121">MTSLTKILHDKILLEIRNVNAGQGQRYKPLIVDKHSEELLYSVCDKLEVLDASVSYVVNINDVKAAPESEAIYLLMPTNQNVDRVISHFSGGRRMFAKVHLFFTEGLPESLFKRLTNSPACDFLARLSELNINFLVKESQVFVANLHSAFFSMYCPPPSQRDVVAAREFLTEDLKFTSRVIANACITLNEFPFIRYYSPSHHAPLGVLAPQFSDPSSSTTSNEPYAPRQPPSRYQPSPGPSSSSTALGSYAENTSKWAAKLSSRAGSLARSYGSDSGSGQESGDHVSKVLAMMVLETLEEYQKANPDWPRADTGDGRARPRGTLLITDRAMDTITPFVHEFTYQAMAYDLLELKDDQYKYTFVNEKGADEETSIPINEKDDIWVETRHLHMREAIDKLQADFKAFAEKNVQATAGTASLDKLKDMLAQLPQFKEQRIAFSKHLSLAEECMALFGKRKLPDVAHIEQCCATGVTPEGKTPKTLVEEMVPLLDSRDVPPLDKARIIALYIQYREGVPEEDRRRLYQHAKLNIPERDAIDNLSLLGTRVTRGPNDKDVRRKLKARLNSENDFDLSRYKPLLKTVIEDSVSGKLDQSVFPYLRDSPNSPEAPSSLAPAPTGPTARPGQRVMPLGGSQPTSLRSAKPNWHKAARPGGGGGGGGGYGAASRERLLVFVAGGMTYSEIRTAYETTAALNRDVYIGSTHITRAGGQLSASGGIARGGFIDDLKMLQSGGPDSSVIPGGLRGRQVNQGGFQEFYDMKYFEKEKALAPAPTPAPGARGPGGSAPGSTGAAGGTGMRPPVGMQPPPHLTQSDSYSSMNSGESGGAGKKWKRFFK</sequence>
<dbReference type="Gene3D" id="3.40.50.1910">
    <property type="match status" value="2"/>
</dbReference>
<dbReference type="OrthoDB" id="2228at2759"/>
<dbReference type="InterPro" id="IPR043154">
    <property type="entry name" value="Sec-1-like_dom1"/>
</dbReference>
<evidence type="ECO:0000313" key="3">
    <source>
        <dbReference type="EMBL" id="KLO10864.1"/>
    </source>
</evidence>
<feature type="compositionally biased region" description="Gly residues" evidence="2">
    <location>
        <begin position="777"/>
        <end position="794"/>
    </location>
</feature>
<dbReference type="InterPro" id="IPR027482">
    <property type="entry name" value="Sec1-like_dom2"/>
</dbReference>
<evidence type="ECO:0000256" key="1">
    <source>
        <dbReference type="ARBA" id="ARBA00009884"/>
    </source>
</evidence>
<proteinExistence type="inferred from homology"/>